<keyword evidence="5" id="KW-0282">Flagellum</keyword>
<evidence type="ECO:0000259" key="4">
    <source>
        <dbReference type="Pfam" id="PF01514"/>
    </source>
</evidence>
<evidence type="ECO:0000256" key="3">
    <source>
        <dbReference type="SAM" id="Phobius"/>
    </source>
</evidence>
<dbReference type="Pfam" id="PF01514">
    <property type="entry name" value="YscJ_FliF"/>
    <property type="match status" value="1"/>
</dbReference>
<dbReference type="PANTHER" id="PTHR30046">
    <property type="entry name" value="FLAGELLAR M-RING PROTEIN"/>
    <property type="match status" value="1"/>
</dbReference>
<dbReference type="InterPro" id="IPR045851">
    <property type="entry name" value="AMP-bd_C_sf"/>
</dbReference>
<dbReference type="InterPro" id="IPR043427">
    <property type="entry name" value="YscJ/FliF"/>
</dbReference>
<organism evidence="5 6">
    <name type="scientific">Pelagerythrobacter marensis</name>
    <dbReference type="NCBI Taxonomy" id="543877"/>
    <lineage>
        <taxon>Bacteria</taxon>
        <taxon>Pseudomonadati</taxon>
        <taxon>Pseudomonadota</taxon>
        <taxon>Alphaproteobacteria</taxon>
        <taxon>Sphingomonadales</taxon>
        <taxon>Erythrobacteraceae</taxon>
        <taxon>Pelagerythrobacter</taxon>
    </lineage>
</organism>
<feature type="transmembrane region" description="Helical" evidence="3">
    <location>
        <begin position="344"/>
        <end position="369"/>
    </location>
</feature>
<evidence type="ECO:0000313" key="5">
    <source>
        <dbReference type="EMBL" id="WWA47611.1"/>
    </source>
</evidence>
<keyword evidence="5" id="KW-0966">Cell projection</keyword>
<dbReference type="PANTHER" id="PTHR30046:SF0">
    <property type="entry name" value="FLAGELLAR M-RING PROTEIN"/>
    <property type="match status" value="1"/>
</dbReference>
<keyword evidence="3" id="KW-0812">Transmembrane</keyword>
<evidence type="ECO:0000256" key="2">
    <source>
        <dbReference type="ARBA" id="ARBA00023136"/>
    </source>
</evidence>
<protein>
    <submittedName>
        <fullName evidence="5">Flagellar basal-body MS-ring/collar protein FliF</fullName>
    </submittedName>
</protein>
<proteinExistence type="predicted"/>
<accession>A0ABZ2D8Q0</accession>
<keyword evidence="5" id="KW-0969">Cilium</keyword>
<dbReference type="EMBL" id="CP144918">
    <property type="protein sequence ID" value="WWA47611.1"/>
    <property type="molecule type" value="Genomic_DNA"/>
</dbReference>
<reference evidence="5 6" key="1">
    <citation type="submission" date="2024-02" db="EMBL/GenBank/DDBJ databases">
        <title>The whole genome sequence of five bacterial samples isolated from Abu Dhabi Sabkha-shore region.</title>
        <authorList>
            <person name="Sudalaimuthuasari N."/>
            <person name="Sarfraz B."/>
            <person name="Tuyisabe J.D."/>
            <person name="Mugisha Ntwali L.D.M."/>
            <person name="Ali A.I.A.A."/>
            <person name="Almansoori S.Z.A."/>
            <person name="Alajami H.S.A."/>
            <person name="Almeqbaali A.A.S."/>
            <person name="Kundu B."/>
            <person name="Saeed E.E."/>
            <person name="Sukumarinath V."/>
            <person name="Mishra A.K."/>
            <person name="Hazzouri K.M."/>
            <person name="Almaskari R."/>
            <person name="Sharma A.K."/>
            <person name="Amiri K.M.A."/>
        </authorList>
    </citation>
    <scope>NUCLEOTIDE SEQUENCE [LARGE SCALE GENOMIC DNA]</scope>
    <source>
        <strain evidence="6">kcgeb_sd</strain>
    </source>
</reference>
<dbReference type="Gene3D" id="3.30.300.30">
    <property type="match status" value="1"/>
</dbReference>
<name>A0ABZ2D8Q0_9SPHN</name>
<keyword evidence="6" id="KW-1185">Reference proteome</keyword>
<dbReference type="InterPro" id="IPR000067">
    <property type="entry name" value="FlgMring_FliF"/>
</dbReference>
<dbReference type="Proteomes" id="UP001335183">
    <property type="component" value="Chromosome"/>
</dbReference>
<evidence type="ECO:0000256" key="1">
    <source>
        <dbReference type="ARBA" id="ARBA00004370"/>
    </source>
</evidence>
<keyword evidence="2 3" id="KW-0472">Membrane</keyword>
<evidence type="ECO:0000313" key="6">
    <source>
        <dbReference type="Proteomes" id="UP001335183"/>
    </source>
</evidence>
<dbReference type="RefSeq" id="WP_338446501.1">
    <property type="nucleotide sequence ID" value="NZ_CP144918.1"/>
</dbReference>
<keyword evidence="3" id="KW-1133">Transmembrane helix</keyword>
<sequence>MQRKQLILAGGLFAGVTAVLLAAYVLLLRPNQVVLVQDVRSEDAAAIVSELESQAIPYKLEDGGKRIMVPENQIGQARIAIAGTELMAGGAVGFELFNETDMGLTEFAQKVNYQRALQGELARTIMMMEGVSFARVHLSLPERTLFRGDAPAAKAAVSVQSAAGRRIGRERVEGIQRLVASAVADLSPRDVAVLDGRGELISAVPLTTGAPAEPRDERTALEDYFSARARKAAEPFLDGFRYTIRVTAVDLDPTGDTDPSESGPQGRNFGLRIAVRTEVEIDPDDRAELERAIANAVGFDAGRGDRLRFEVAPLETFVPPELPASSPVAIGEEALPPHTRNTDWITWLFAWLSSRWFWLGVLAVVAVAVPLVRRSRRMSEEERQSFAQLLGEHIEARRDQAHV</sequence>
<dbReference type="PRINTS" id="PR01009">
    <property type="entry name" value="FLGMRINGFLIF"/>
</dbReference>
<comment type="subcellular location">
    <subcellularLocation>
        <location evidence="1">Membrane</location>
    </subcellularLocation>
</comment>
<gene>
    <name evidence="5" type="primary">fliF</name>
    <name evidence="5" type="ORF">V5F89_01510</name>
</gene>
<feature type="domain" description="Flagellar M-ring N-terminal" evidence="4">
    <location>
        <begin position="29"/>
        <end position="202"/>
    </location>
</feature>
<dbReference type="InterPro" id="IPR006182">
    <property type="entry name" value="FliF_N_dom"/>
</dbReference>
<dbReference type="NCBIfam" id="TIGR00206">
    <property type="entry name" value="fliF"/>
    <property type="match status" value="1"/>
</dbReference>